<dbReference type="PANTHER" id="PTHR37543">
    <property type="entry name" value="CCCH ZINC FINGER DNA BINDING PROTEIN (AFU_ORTHOLOGUE AFUA_5G12760)"/>
    <property type="match status" value="1"/>
</dbReference>
<dbReference type="Pfam" id="PF25542">
    <property type="entry name" value="zf-CCCH_12"/>
    <property type="match status" value="1"/>
</dbReference>
<protein>
    <submittedName>
        <fullName evidence="3">C-x8-C-x5-C-x3-H type zinc finger protein</fullName>
    </submittedName>
</protein>
<keyword evidence="1" id="KW-0863">Zinc-finger</keyword>
<dbReference type="Pfam" id="PF25540">
    <property type="entry name" value="DUF7923"/>
    <property type="match status" value="1"/>
</dbReference>
<accession>A0A8E2JLZ6</accession>
<evidence type="ECO:0000313" key="3">
    <source>
        <dbReference type="EMBL" id="OCL01639.1"/>
    </source>
</evidence>
<dbReference type="Pfam" id="PF25543">
    <property type="entry name" value="zf-CCCH_tandem"/>
    <property type="match status" value="1"/>
</dbReference>
<dbReference type="InterPro" id="IPR000571">
    <property type="entry name" value="Znf_CCCH"/>
</dbReference>
<organism evidence="3 4">
    <name type="scientific">Glonium stellatum</name>
    <dbReference type="NCBI Taxonomy" id="574774"/>
    <lineage>
        <taxon>Eukaryota</taxon>
        <taxon>Fungi</taxon>
        <taxon>Dikarya</taxon>
        <taxon>Ascomycota</taxon>
        <taxon>Pezizomycotina</taxon>
        <taxon>Dothideomycetes</taxon>
        <taxon>Pleosporomycetidae</taxon>
        <taxon>Gloniales</taxon>
        <taxon>Gloniaceae</taxon>
        <taxon>Glonium</taxon>
    </lineage>
</organism>
<keyword evidence="1" id="KW-0479">Metal-binding</keyword>
<dbReference type="GO" id="GO:0008270">
    <property type="term" value="F:zinc ion binding"/>
    <property type="evidence" value="ECO:0007669"/>
    <property type="project" value="UniProtKB-KW"/>
</dbReference>
<keyword evidence="4" id="KW-1185">Reference proteome</keyword>
<dbReference type="OrthoDB" id="2270193at2759"/>
<proteinExistence type="predicted"/>
<evidence type="ECO:0000313" key="4">
    <source>
        <dbReference type="Proteomes" id="UP000250140"/>
    </source>
</evidence>
<dbReference type="EMBL" id="KV751096">
    <property type="protein sequence ID" value="OCL01639.1"/>
    <property type="molecule type" value="Genomic_DNA"/>
</dbReference>
<feature type="domain" description="C3H1-type" evidence="2">
    <location>
        <begin position="373"/>
        <end position="400"/>
    </location>
</feature>
<dbReference type="Proteomes" id="UP000250140">
    <property type="component" value="Unassembled WGS sequence"/>
</dbReference>
<dbReference type="InterPro" id="IPR057683">
    <property type="entry name" value="DUF7923"/>
</dbReference>
<sequence>MNSTTMVGMMNGDDPFSFESQLEAFRRSDQARETLVYDVIRQYELLKVAYQEKCNDFENEKQARRFWQNEHNSVKNDLAAARQTMDNSPFVLALIDGDGVIFQDMLLSASRDGGSDAAHRLHQEIRTHILRQYETAGQWSIMVQIYANLEGLGRKLSSVGIIKTPQDLHAFARSFSLNQPLFSFIDVGSGKERADHKIKEMLRLFISNYSCKHIIFGGCHDNGYLPNLDPWKHDNKISSRITLLESTPAQPGFTSLNFTTVRFNSVFRSEPLPEKPMMTPIPTASPQQAVVIPSKIVAHRPPSIPQQVIKSPTPPAEASWATVGKTGVTEKKISIAATKAPRKCILLNAFDQRLDQPLAKPDRASVESLHQRISKQKVCNDFHLTGQCETAFCPYSHGPKLTPMETLALRHKARGRSCPNWSECRDIDCYYGHCCPNDDCYYQECYFKDLHNLDKTVRTKYYEDGSVELVGTV</sequence>
<feature type="zinc finger region" description="C3H1-type" evidence="1">
    <location>
        <begin position="373"/>
        <end position="400"/>
    </location>
</feature>
<evidence type="ECO:0000256" key="1">
    <source>
        <dbReference type="PROSITE-ProRule" id="PRU00723"/>
    </source>
</evidence>
<dbReference type="PROSITE" id="PS50103">
    <property type="entry name" value="ZF_C3H1"/>
    <property type="match status" value="1"/>
</dbReference>
<dbReference type="PANTHER" id="PTHR37543:SF1">
    <property type="entry name" value="CCCH ZINC FINGER DNA BINDING PROTEIN (AFU_ORTHOLOGUE AFUA_5G12760)"/>
    <property type="match status" value="1"/>
</dbReference>
<evidence type="ECO:0000259" key="2">
    <source>
        <dbReference type="PROSITE" id="PS50103"/>
    </source>
</evidence>
<reference evidence="3 4" key="1">
    <citation type="journal article" date="2016" name="Nat. Commun.">
        <title>Ectomycorrhizal ecology is imprinted in the genome of the dominant symbiotic fungus Cenococcum geophilum.</title>
        <authorList>
            <consortium name="DOE Joint Genome Institute"/>
            <person name="Peter M."/>
            <person name="Kohler A."/>
            <person name="Ohm R.A."/>
            <person name="Kuo A."/>
            <person name="Krutzmann J."/>
            <person name="Morin E."/>
            <person name="Arend M."/>
            <person name="Barry K.W."/>
            <person name="Binder M."/>
            <person name="Choi C."/>
            <person name="Clum A."/>
            <person name="Copeland A."/>
            <person name="Grisel N."/>
            <person name="Haridas S."/>
            <person name="Kipfer T."/>
            <person name="LaButti K."/>
            <person name="Lindquist E."/>
            <person name="Lipzen A."/>
            <person name="Maire R."/>
            <person name="Meier B."/>
            <person name="Mihaltcheva S."/>
            <person name="Molinier V."/>
            <person name="Murat C."/>
            <person name="Poggeler S."/>
            <person name="Quandt C.A."/>
            <person name="Sperisen C."/>
            <person name="Tritt A."/>
            <person name="Tisserant E."/>
            <person name="Crous P.W."/>
            <person name="Henrissat B."/>
            <person name="Nehls U."/>
            <person name="Egli S."/>
            <person name="Spatafora J.W."/>
            <person name="Grigoriev I.V."/>
            <person name="Martin F.M."/>
        </authorList>
    </citation>
    <scope>NUCLEOTIDE SEQUENCE [LARGE SCALE GENOMIC DNA]</scope>
    <source>
        <strain evidence="3 4">CBS 207.34</strain>
    </source>
</reference>
<dbReference type="InterPro" id="IPR057654">
    <property type="entry name" value="Znf-CCCH_tandem"/>
</dbReference>
<dbReference type="AlphaFoldDB" id="A0A8E2JLZ6"/>
<keyword evidence="1" id="KW-0862">Zinc</keyword>
<name>A0A8E2JLZ6_9PEZI</name>
<gene>
    <name evidence="3" type="ORF">AOQ84DRAFT_350369</name>
</gene>